<name>A0A0B1T9L1_OESDE</name>
<evidence type="ECO:0000313" key="3">
    <source>
        <dbReference type="Proteomes" id="UP000053660"/>
    </source>
</evidence>
<evidence type="ECO:0000313" key="2">
    <source>
        <dbReference type="EMBL" id="KHJ92492.1"/>
    </source>
</evidence>
<dbReference type="InterPro" id="IPR036910">
    <property type="entry name" value="HMG_box_dom_sf"/>
</dbReference>
<dbReference type="OrthoDB" id="5831108at2759"/>
<reference evidence="2 3" key="1">
    <citation type="submission" date="2014-03" db="EMBL/GenBank/DDBJ databases">
        <title>Draft genome of the hookworm Oesophagostomum dentatum.</title>
        <authorList>
            <person name="Mitreva M."/>
        </authorList>
    </citation>
    <scope>NUCLEOTIDE SEQUENCE [LARGE SCALE GENOMIC DNA]</scope>
    <source>
        <strain evidence="2 3">OD-Hann</strain>
    </source>
</reference>
<dbReference type="Proteomes" id="UP000053660">
    <property type="component" value="Unassembled WGS sequence"/>
</dbReference>
<dbReference type="EMBL" id="KN551320">
    <property type="protein sequence ID" value="KHJ92492.1"/>
    <property type="molecule type" value="Genomic_DNA"/>
</dbReference>
<dbReference type="SUPFAM" id="SSF47095">
    <property type="entry name" value="HMG-box"/>
    <property type="match status" value="1"/>
</dbReference>
<organism evidence="2 3">
    <name type="scientific">Oesophagostomum dentatum</name>
    <name type="common">Nodular worm</name>
    <dbReference type="NCBI Taxonomy" id="61180"/>
    <lineage>
        <taxon>Eukaryota</taxon>
        <taxon>Metazoa</taxon>
        <taxon>Ecdysozoa</taxon>
        <taxon>Nematoda</taxon>
        <taxon>Chromadorea</taxon>
        <taxon>Rhabditida</taxon>
        <taxon>Rhabditina</taxon>
        <taxon>Rhabditomorpha</taxon>
        <taxon>Strongyloidea</taxon>
        <taxon>Strongylidae</taxon>
        <taxon>Oesophagostomum</taxon>
    </lineage>
</organism>
<dbReference type="Gene3D" id="1.10.30.10">
    <property type="entry name" value="High mobility group box domain"/>
    <property type="match status" value="1"/>
</dbReference>
<keyword evidence="3" id="KW-1185">Reference proteome</keyword>
<feature type="region of interest" description="Disordered" evidence="1">
    <location>
        <begin position="20"/>
        <end position="46"/>
    </location>
</feature>
<evidence type="ECO:0008006" key="4">
    <source>
        <dbReference type="Google" id="ProtNLM"/>
    </source>
</evidence>
<proteinExistence type="predicted"/>
<sequence>LRPKQREFVEHKVKLIRKKLYPTQRGAKAKNSKQTNGKTARQEMTPFELFCQTKKDKYPDLPEEDRLRKLQKKFNKLPEDKREIFEKLALVR</sequence>
<gene>
    <name evidence="2" type="ORF">OESDEN_07620</name>
</gene>
<dbReference type="AlphaFoldDB" id="A0A0B1T9L1"/>
<feature type="non-terminal residue" evidence="2">
    <location>
        <position position="1"/>
    </location>
</feature>
<evidence type="ECO:0000256" key="1">
    <source>
        <dbReference type="SAM" id="MobiDB-lite"/>
    </source>
</evidence>
<protein>
    <recommendedName>
        <fullName evidence="4">HMG box domain-containing protein</fullName>
    </recommendedName>
</protein>
<accession>A0A0B1T9L1</accession>